<sequence>MGLIKRVLFQHGRTRINQKSNLITSNALTEAVAKGLSVLRKKHLLRASLAAKHSSQSSWCPALQRIREEI</sequence>
<evidence type="ECO:0000313" key="2">
    <source>
        <dbReference type="Proteomes" id="UP000250321"/>
    </source>
</evidence>
<dbReference type="OrthoDB" id="1167205at2759"/>
<proteinExistence type="predicted"/>
<reference evidence="1 2" key="1">
    <citation type="submission" date="2018-02" db="EMBL/GenBank/DDBJ databases">
        <title>Draft genome of wild Prunus yedoensis var. nudiflora.</title>
        <authorList>
            <person name="Baek S."/>
            <person name="Kim J.-H."/>
            <person name="Choi K."/>
            <person name="Kim G.-B."/>
            <person name="Cho A."/>
            <person name="Jang H."/>
            <person name="Shin C.-H."/>
            <person name="Yu H.-J."/>
            <person name="Mun J.-H."/>
        </authorList>
    </citation>
    <scope>NUCLEOTIDE SEQUENCE [LARGE SCALE GENOMIC DNA]</scope>
    <source>
        <strain evidence="2">cv. Jeju island</strain>
        <tissue evidence="1">Leaf</tissue>
    </source>
</reference>
<dbReference type="EMBL" id="PJQY01002590">
    <property type="protein sequence ID" value="PQP92317.1"/>
    <property type="molecule type" value="Genomic_DNA"/>
</dbReference>
<gene>
    <name evidence="1" type="ORF">Pyn_00670</name>
</gene>
<dbReference type="AlphaFoldDB" id="A0A314XN83"/>
<accession>A0A314XN83</accession>
<keyword evidence="2" id="KW-1185">Reference proteome</keyword>
<evidence type="ECO:0000313" key="1">
    <source>
        <dbReference type="EMBL" id="PQP92317.1"/>
    </source>
</evidence>
<comment type="caution">
    <text evidence="1">The sequence shown here is derived from an EMBL/GenBank/DDBJ whole genome shotgun (WGS) entry which is preliminary data.</text>
</comment>
<dbReference type="Proteomes" id="UP000250321">
    <property type="component" value="Unassembled WGS sequence"/>
</dbReference>
<protein>
    <submittedName>
        <fullName evidence="1">Uncharacterized protein</fullName>
    </submittedName>
</protein>
<name>A0A314XN83_PRUYE</name>
<organism evidence="1 2">
    <name type="scientific">Prunus yedoensis var. nudiflora</name>
    <dbReference type="NCBI Taxonomy" id="2094558"/>
    <lineage>
        <taxon>Eukaryota</taxon>
        <taxon>Viridiplantae</taxon>
        <taxon>Streptophyta</taxon>
        <taxon>Embryophyta</taxon>
        <taxon>Tracheophyta</taxon>
        <taxon>Spermatophyta</taxon>
        <taxon>Magnoliopsida</taxon>
        <taxon>eudicotyledons</taxon>
        <taxon>Gunneridae</taxon>
        <taxon>Pentapetalae</taxon>
        <taxon>rosids</taxon>
        <taxon>fabids</taxon>
        <taxon>Rosales</taxon>
        <taxon>Rosaceae</taxon>
        <taxon>Amygdaloideae</taxon>
        <taxon>Amygdaleae</taxon>
        <taxon>Prunus</taxon>
    </lineage>
</organism>